<organism evidence="1 2">
    <name type="scientific">Thelephora ganbajun</name>
    <name type="common">Ganba fungus</name>
    <dbReference type="NCBI Taxonomy" id="370292"/>
    <lineage>
        <taxon>Eukaryota</taxon>
        <taxon>Fungi</taxon>
        <taxon>Dikarya</taxon>
        <taxon>Basidiomycota</taxon>
        <taxon>Agaricomycotina</taxon>
        <taxon>Agaricomycetes</taxon>
        <taxon>Thelephorales</taxon>
        <taxon>Thelephoraceae</taxon>
        <taxon>Thelephora</taxon>
    </lineage>
</organism>
<reference evidence="1" key="2">
    <citation type="journal article" date="2020" name="Nat. Commun.">
        <title>Large-scale genome sequencing of mycorrhizal fungi provides insights into the early evolution of symbiotic traits.</title>
        <authorList>
            <person name="Miyauchi S."/>
            <person name="Kiss E."/>
            <person name="Kuo A."/>
            <person name="Drula E."/>
            <person name="Kohler A."/>
            <person name="Sanchez-Garcia M."/>
            <person name="Morin E."/>
            <person name="Andreopoulos B."/>
            <person name="Barry K.W."/>
            <person name="Bonito G."/>
            <person name="Buee M."/>
            <person name="Carver A."/>
            <person name="Chen C."/>
            <person name="Cichocki N."/>
            <person name="Clum A."/>
            <person name="Culley D."/>
            <person name="Crous P.W."/>
            <person name="Fauchery L."/>
            <person name="Girlanda M."/>
            <person name="Hayes R.D."/>
            <person name="Keri Z."/>
            <person name="LaButti K."/>
            <person name="Lipzen A."/>
            <person name="Lombard V."/>
            <person name="Magnuson J."/>
            <person name="Maillard F."/>
            <person name="Murat C."/>
            <person name="Nolan M."/>
            <person name="Ohm R.A."/>
            <person name="Pangilinan J."/>
            <person name="Pereira M.F."/>
            <person name="Perotto S."/>
            <person name="Peter M."/>
            <person name="Pfister S."/>
            <person name="Riley R."/>
            <person name="Sitrit Y."/>
            <person name="Stielow J.B."/>
            <person name="Szollosi G."/>
            <person name="Zifcakova L."/>
            <person name="Stursova M."/>
            <person name="Spatafora J.W."/>
            <person name="Tedersoo L."/>
            <person name="Vaario L.M."/>
            <person name="Yamada A."/>
            <person name="Yan M."/>
            <person name="Wang P."/>
            <person name="Xu J."/>
            <person name="Bruns T."/>
            <person name="Baldrian P."/>
            <person name="Vilgalys R."/>
            <person name="Dunand C."/>
            <person name="Henrissat B."/>
            <person name="Grigoriev I.V."/>
            <person name="Hibbett D."/>
            <person name="Nagy L.G."/>
            <person name="Martin F.M."/>
        </authorList>
    </citation>
    <scope>NUCLEOTIDE SEQUENCE</scope>
    <source>
        <strain evidence="1">P2</strain>
    </source>
</reference>
<comment type="caution">
    <text evidence="1">The sequence shown here is derived from an EMBL/GenBank/DDBJ whole genome shotgun (WGS) entry which is preliminary data.</text>
</comment>
<keyword evidence="2" id="KW-1185">Reference proteome</keyword>
<dbReference type="Proteomes" id="UP000886501">
    <property type="component" value="Unassembled WGS sequence"/>
</dbReference>
<evidence type="ECO:0000313" key="1">
    <source>
        <dbReference type="EMBL" id="KAF9653971.1"/>
    </source>
</evidence>
<protein>
    <submittedName>
        <fullName evidence="1">Uncharacterized protein</fullName>
    </submittedName>
</protein>
<evidence type="ECO:0000313" key="2">
    <source>
        <dbReference type="Proteomes" id="UP000886501"/>
    </source>
</evidence>
<sequence>MPQSPTCSGIKIRSIHDAQVILYACHIGRLEMIKMRLDSADRHALVSGNVYAWEERSPRSDPMGSGIERFTEGKRWTASRLRDDFLFYYEKYLHLSEHDQKIVSPPKDWDPFVKQTYSAWVNTENGNRKWHLTAYYTQRTENHLGTIDDVPGLRDIVVPPGYFLSNADIRSNKLVDTESYNTQRTYNPMYQAPRPPHQTPSPDSHYPAQASPYSTASSVSHLPTSRQDHHGDNFAIPPRYAGDVNDNTYPAFSEDTSSRPGYTSRPTDGTSNLLPVTYNAGPQIITKARQTRPSSNHDPYSAGHRAIPRSNTDEPPLSLVPMNNLIAHHPFPRGVQDEQVLRVFMPRLE</sequence>
<reference evidence="1" key="1">
    <citation type="submission" date="2019-10" db="EMBL/GenBank/DDBJ databases">
        <authorList>
            <consortium name="DOE Joint Genome Institute"/>
            <person name="Kuo A."/>
            <person name="Miyauchi S."/>
            <person name="Kiss E."/>
            <person name="Drula E."/>
            <person name="Kohler A."/>
            <person name="Sanchez-Garcia M."/>
            <person name="Andreopoulos B."/>
            <person name="Barry K.W."/>
            <person name="Bonito G."/>
            <person name="Buee M."/>
            <person name="Carver A."/>
            <person name="Chen C."/>
            <person name="Cichocki N."/>
            <person name="Clum A."/>
            <person name="Culley D."/>
            <person name="Crous P.W."/>
            <person name="Fauchery L."/>
            <person name="Girlanda M."/>
            <person name="Hayes R."/>
            <person name="Keri Z."/>
            <person name="Labutti K."/>
            <person name="Lipzen A."/>
            <person name="Lombard V."/>
            <person name="Magnuson J."/>
            <person name="Maillard F."/>
            <person name="Morin E."/>
            <person name="Murat C."/>
            <person name="Nolan M."/>
            <person name="Ohm R."/>
            <person name="Pangilinan J."/>
            <person name="Pereira M."/>
            <person name="Perotto S."/>
            <person name="Peter M."/>
            <person name="Riley R."/>
            <person name="Sitrit Y."/>
            <person name="Stielow B."/>
            <person name="Szollosi G."/>
            <person name="Zifcakova L."/>
            <person name="Stursova M."/>
            <person name="Spatafora J.W."/>
            <person name="Tedersoo L."/>
            <person name="Vaario L.-M."/>
            <person name="Yamada A."/>
            <person name="Yan M."/>
            <person name="Wang P."/>
            <person name="Xu J."/>
            <person name="Bruns T."/>
            <person name="Baldrian P."/>
            <person name="Vilgalys R."/>
            <person name="Henrissat B."/>
            <person name="Grigoriev I.V."/>
            <person name="Hibbett D."/>
            <person name="Nagy L.G."/>
            <person name="Martin F.M."/>
        </authorList>
    </citation>
    <scope>NUCLEOTIDE SEQUENCE</scope>
    <source>
        <strain evidence="1">P2</strain>
    </source>
</reference>
<gene>
    <name evidence="1" type="ORF">BDM02DRAFT_3107157</name>
</gene>
<name>A0ACB6ZXX8_THEGA</name>
<accession>A0ACB6ZXX8</accession>
<proteinExistence type="predicted"/>
<dbReference type="EMBL" id="MU117962">
    <property type="protein sequence ID" value="KAF9653971.1"/>
    <property type="molecule type" value="Genomic_DNA"/>
</dbReference>